<dbReference type="Gene3D" id="3.40.630.30">
    <property type="match status" value="1"/>
</dbReference>
<dbReference type="PANTHER" id="PTHR43420">
    <property type="entry name" value="ACETYLTRANSFERASE"/>
    <property type="match status" value="1"/>
</dbReference>
<dbReference type="Proteomes" id="UP001549164">
    <property type="component" value="Unassembled WGS sequence"/>
</dbReference>
<sequence>MVTSFTIRNAAREDVPDMVRLINIAGHRLPLWCWGQLEGGAEDPWQAGRESAAREDSAISWTKGTVATLGSDVAALMIAYPLADTAPGYGCEIDHPVMSPLRDLKRQAEGTFHIHVLAAYAEYRGRGLGSFLLDKADRLSETNDISLIVSEANAPARRFYERLGFVEKARQALVTAPDWQADGDNWLLMIKPAA</sequence>
<protein>
    <submittedName>
        <fullName evidence="4">Ribosomal protein S18 acetylase RimI-like enzyme</fullName>
    </submittedName>
</protein>
<name>A0ABV2I8Z4_9HYPH</name>
<dbReference type="InterPro" id="IPR016181">
    <property type="entry name" value="Acyl_CoA_acyltransferase"/>
</dbReference>
<evidence type="ECO:0000259" key="3">
    <source>
        <dbReference type="PROSITE" id="PS51186"/>
    </source>
</evidence>
<keyword evidence="1" id="KW-0808">Transferase</keyword>
<proteinExistence type="predicted"/>
<keyword evidence="5" id="KW-1185">Reference proteome</keyword>
<gene>
    <name evidence="4" type="ORF">ABID12_001309</name>
</gene>
<organism evidence="4 5">
    <name type="scientific">Martelella mangrovi</name>
    <dbReference type="NCBI Taxonomy" id="1397477"/>
    <lineage>
        <taxon>Bacteria</taxon>
        <taxon>Pseudomonadati</taxon>
        <taxon>Pseudomonadota</taxon>
        <taxon>Alphaproteobacteria</taxon>
        <taxon>Hyphomicrobiales</taxon>
        <taxon>Aurantimonadaceae</taxon>
        <taxon>Martelella</taxon>
    </lineage>
</organism>
<dbReference type="InterPro" id="IPR000182">
    <property type="entry name" value="GNAT_dom"/>
</dbReference>
<evidence type="ECO:0000256" key="1">
    <source>
        <dbReference type="ARBA" id="ARBA00022679"/>
    </source>
</evidence>
<accession>A0ABV2I8Z4</accession>
<keyword evidence="2" id="KW-0012">Acyltransferase</keyword>
<dbReference type="RefSeq" id="WP_354433557.1">
    <property type="nucleotide sequence ID" value="NZ_JBEPLY010000003.1"/>
</dbReference>
<reference evidence="4 5" key="1">
    <citation type="submission" date="2024-06" db="EMBL/GenBank/DDBJ databases">
        <title>Genomic Encyclopedia of Type Strains, Phase IV (KMG-IV): sequencing the most valuable type-strain genomes for metagenomic binning, comparative biology and taxonomic classification.</title>
        <authorList>
            <person name="Goeker M."/>
        </authorList>
    </citation>
    <scope>NUCLEOTIDE SEQUENCE [LARGE SCALE GENOMIC DNA]</scope>
    <source>
        <strain evidence="4 5">DSM 28102</strain>
    </source>
</reference>
<comment type="caution">
    <text evidence="4">The sequence shown here is derived from an EMBL/GenBank/DDBJ whole genome shotgun (WGS) entry which is preliminary data.</text>
</comment>
<dbReference type="InterPro" id="IPR050680">
    <property type="entry name" value="YpeA/RimI_acetyltransf"/>
</dbReference>
<dbReference type="PANTHER" id="PTHR43420:SF12">
    <property type="entry name" value="N-ACETYLTRANSFERASE DOMAIN-CONTAINING PROTEIN"/>
    <property type="match status" value="1"/>
</dbReference>
<dbReference type="SUPFAM" id="SSF55729">
    <property type="entry name" value="Acyl-CoA N-acyltransferases (Nat)"/>
    <property type="match status" value="1"/>
</dbReference>
<evidence type="ECO:0000313" key="5">
    <source>
        <dbReference type="Proteomes" id="UP001549164"/>
    </source>
</evidence>
<dbReference type="Pfam" id="PF00583">
    <property type="entry name" value="Acetyltransf_1"/>
    <property type="match status" value="1"/>
</dbReference>
<feature type="domain" description="N-acetyltransferase" evidence="3">
    <location>
        <begin position="5"/>
        <end position="194"/>
    </location>
</feature>
<evidence type="ECO:0000313" key="4">
    <source>
        <dbReference type="EMBL" id="MET3599378.1"/>
    </source>
</evidence>
<dbReference type="PROSITE" id="PS51186">
    <property type="entry name" value="GNAT"/>
    <property type="match status" value="1"/>
</dbReference>
<dbReference type="EMBL" id="JBEPLY010000003">
    <property type="protein sequence ID" value="MET3599378.1"/>
    <property type="molecule type" value="Genomic_DNA"/>
</dbReference>
<evidence type="ECO:0000256" key="2">
    <source>
        <dbReference type="ARBA" id="ARBA00023315"/>
    </source>
</evidence>